<evidence type="ECO:0000313" key="4">
    <source>
        <dbReference type="Proteomes" id="UP001224775"/>
    </source>
</evidence>
<feature type="compositionally biased region" description="Low complexity" evidence="1">
    <location>
        <begin position="80"/>
        <end position="94"/>
    </location>
</feature>
<comment type="caution">
    <text evidence="3">The sequence shown here is derived from an EMBL/GenBank/DDBJ whole genome shotgun (WGS) entry which is preliminary data.</text>
</comment>
<gene>
    <name evidence="3" type="ORF">QTG54_008066</name>
</gene>
<feature type="signal peptide" evidence="2">
    <location>
        <begin position="1"/>
        <end position="19"/>
    </location>
</feature>
<feature type="region of interest" description="Disordered" evidence="1">
    <location>
        <begin position="80"/>
        <end position="176"/>
    </location>
</feature>
<reference evidence="3" key="1">
    <citation type="submission" date="2023-06" db="EMBL/GenBank/DDBJ databases">
        <title>Survivors Of The Sea: Transcriptome response of Skeletonema marinoi to long-term dormancy.</title>
        <authorList>
            <person name="Pinder M.I.M."/>
            <person name="Kourtchenko O."/>
            <person name="Robertson E.K."/>
            <person name="Larsson T."/>
            <person name="Maumus F."/>
            <person name="Osuna-Cruz C.M."/>
            <person name="Vancaester E."/>
            <person name="Stenow R."/>
            <person name="Vandepoele K."/>
            <person name="Ploug H."/>
            <person name="Bruchert V."/>
            <person name="Godhe A."/>
            <person name="Topel M."/>
        </authorList>
    </citation>
    <scope>NUCLEOTIDE SEQUENCE</scope>
    <source>
        <strain evidence="3">R05AC</strain>
    </source>
</reference>
<feature type="compositionally biased region" description="Polar residues" evidence="1">
    <location>
        <begin position="95"/>
        <end position="107"/>
    </location>
</feature>
<feature type="region of interest" description="Disordered" evidence="1">
    <location>
        <begin position="20"/>
        <end position="59"/>
    </location>
</feature>
<organism evidence="3 4">
    <name type="scientific">Skeletonema marinoi</name>
    <dbReference type="NCBI Taxonomy" id="267567"/>
    <lineage>
        <taxon>Eukaryota</taxon>
        <taxon>Sar</taxon>
        <taxon>Stramenopiles</taxon>
        <taxon>Ochrophyta</taxon>
        <taxon>Bacillariophyta</taxon>
        <taxon>Coscinodiscophyceae</taxon>
        <taxon>Thalassiosirophycidae</taxon>
        <taxon>Thalassiosirales</taxon>
        <taxon>Skeletonemataceae</taxon>
        <taxon>Skeletonema</taxon>
        <taxon>Skeletonema marinoi-dohrnii complex</taxon>
    </lineage>
</organism>
<evidence type="ECO:0000256" key="1">
    <source>
        <dbReference type="SAM" id="MobiDB-lite"/>
    </source>
</evidence>
<feature type="chain" id="PRO_5041925707" description="Plastid lipid-associated protein/fibrillin conserved domain-containing protein" evidence="2">
    <location>
        <begin position="20"/>
        <end position="282"/>
    </location>
</feature>
<feature type="compositionally biased region" description="Low complexity" evidence="1">
    <location>
        <begin position="108"/>
        <end position="169"/>
    </location>
</feature>
<accession>A0AAD8Y9A8</accession>
<dbReference type="EMBL" id="JATAAI010000013">
    <property type="protein sequence ID" value="KAK1741588.1"/>
    <property type="molecule type" value="Genomic_DNA"/>
</dbReference>
<name>A0AAD8Y9A8_9STRA</name>
<dbReference type="Proteomes" id="UP001224775">
    <property type="component" value="Unassembled WGS sequence"/>
</dbReference>
<keyword evidence="2" id="KW-0732">Signal</keyword>
<feature type="compositionally biased region" description="Low complexity" evidence="1">
    <location>
        <begin position="34"/>
        <end position="59"/>
    </location>
</feature>
<sequence length="282" mass="29526">MKYFVAVAYLVTHFHASSASENERSWGWGGGGKPTNKPTNTPTKRPTSNTWGSSSWSNNGPTDWVWNGWGWNEAVSHNAWTGDGWNGWNGNWNGKQTSAPTGTPTSFPSKVPSGKPSTSKSPSRLPSTAPSSLPSTSPSGSSMPSILPSSLPSTSPSGSSMPSISKSPSNQPSLSLTPTAVSKFSGNWVLVDYGNKFWLQTSIEQADVGKTIGGAEFDGFPGGCVKLGLQTFDENQLVITVVELGIASPIYTLTYEDGGVMLSEDGISAGALAAIGSNSCRP</sequence>
<keyword evidence="4" id="KW-1185">Reference proteome</keyword>
<proteinExistence type="predicted"/>
<dbReference type="AlphaFoldDB" id="A0AAD8Y9A8"/>
<evidence type="ECO:0000313" key="3">
    <source>
        <dbReference type="EMBL" id="KAK1741588.1"/>
    </source>
</evidence>
<protein>
    <recommendedName>
        <fullName evidence="5">Plastid lipid-associated protein/fibrillin conserved domain-containing protein</fullName>
    </recommendedName>
</protein>
<evidence type="ECO:0000256" key="2">
    <source>
        <dbReference type="SAM" id="SignalP"/>
    </source>
</evidence>
<evidence type="ECO:0008006" key="5">
    <source>
        <dbReference type="Google" id="ProtNLM"/>
    </source>
</evidence>